<proteinExistence type="inferred from homology"/>
<evidence type="ECO:0000256" key="2">
    <source>
        <dbReference type="HAMAP-Rule" id="MF_00758"/>
    </source>
</evidence>
<dbReference type="PANTHER" id="PTHR30327:SF1">
    <property type="entry name" value="UPF0301 PROTEIN YQGE"/>
    <property type="match status" value="1"/>
</dbReference>
<comment type="similarity">
    <text evidence="1 2">Belongs to the UPF0301 (AlgH) family.</text>
</comment>
<protein>
    <recommendedName>
        <fullName evidence="2">UPF0301 protein LYSHEL_18440</fullName>
    </recommendedName>
</protein>
<evidence type="ECO:0000256" key="1">
    <source>
        <dbReference type="ARBA" id="ARBA00009600"/>
    </source>
</evidence>
<gene>
    <name evidence="3" type="ORF">LYSHEL_18440</name>
</gene>
<dbReference type="Gene3D" id="3.40.1740.10">
    <property type="entry name" value="VC0467-like"/>
    <property type="match status" value="1"/>
</dbReference>
<dbReference type="PANTHER" id="PTHR30327">
    <property type="entry name" value="UNCHARACTERIZED PROTEIN YQGE"/>
    <property type="match status" value="1"/>
</dbReference>
<evidence type="ECO:0000313" key="3">
    <source>
        <dbReference type="EMBL" id="BCT95973.1"/>
    </source>
</evidence>
<sequence>MQATPTPLANRLLIALPALADPQFARSVTLVCQHDEEGAMGVVVNKPSEYTLGDVFQQMGIEAEDPALLGQVVLSGGPVHPERGFVLHDGGDGFDSTLAVSDKLYLTTSRDILEAMAGGKGPKHAVVALGCAGWGAGQLEHELTEDSWLMVPVAPGLLFDTPIDARWQAAAGSIGVDLAQVADYSGHA</sequence>
<name>A0ABM7QEC6_9GAMM</name>
<dbReference type="Pfam" id="PF02622">
    <property type="entry name" value="DUF179"/>
    <property type="match status" value="1"/>
</dbReference>
<dbReference type="SUPFAM" id="SSF143456">
    <property type="entry name" value="VC0467-like"/>
    <property type="match status" value="1"/>
</dbReference>
<dbReference type="NCBIfam" id="NF001266">
    <property type="entry name" value="PRK00228.1-1"/>
    <property type="match status" value="1"/>
</dbReference>
<accession>A0ABM7QEC6</accession>
<keyword evidence="4" id="KW-1185">Reference proteome</keyword>
<organism evidence="3 4">
    <name type="scientific">Lysobacter helvus</name>
    <dbReference type="NCBI Taxonomy" id="2675059"/>
    <lineage>
        <taxon>Bacteria</taxon>
        <taxon>Pseudomonadati</taxon>
        <taxon>Pseudomonadota</taxon>
        <taxon>Gammaproteobacteria</taxon>
        <taxon>Lysobacterales</taxon>
        <taxon>Lysobacteraceae</taxon>
        <taxon>Lysobacter</taxon>
    </lineage>
</organism>
<dbReference type="RefSeq" id="WP_213433759.1">
    <property type="nucleotide sequence ID" value="NZ_AP024546.1"/>
</dbReference>
<evidence type="ECO:0000313" key="4">
    <source>
        <dbReference type="Proteomes" id="UP000680514"/>
    </source>
</evidence>
<dbReference type="Proteomes" id="UP000680514">
    <property type="component" value="Chromosome"/>
</dbReference>
<dbReference type="InterPro" id="IPR003774">
    <property type="entry name" value="AlgH-like"/>
</dbReference>
<dbReference type="HAMAP" id="MF_00758">
    <property type="entry name" value="UPF0301"/>
    <property type="match status" value="1"/>
</dbReference>
<dbReference type="EMBL" id="AP024546">
    <property type="protein sequence ID" value="BCT95973.1"/>
    <property type="molecule type" value="Genomic_DNA"/>
</dbReference>
<reference evidence="3 4" key="1">
    <citation type="submission" date="2021-03" db="EMBL/GenBank/DDBJ databases">
        <title>Complete Genome Sequences of Two Lysobacter Strains Isolated from Sea Water (Lysobacter caseinilyticus) and Soil (Lysobacter helvus) in South Korea.</title>
        <authorList>
            <person name="Watanabe Y."/>
            <person name="Arakawa K."/>
        </authorList>
    </citation>
    <scope>NUCLEOTIDE SEQUENCE [LARGE SCALE GENOMIC DNA]</scope>
    <source>
        <strain evidence="3 4">D10</strain>
    </source>
</reference>